<reference evidence="2 3" key="1">
    <citation type="submission" date="2019-02" db="EMBL/GenBank/DDBJ databases">
        <title>Deep-cultivation of Planctomycetes and their phenomic and genomic characterization uncovers novel biology.</title>
        <authorList>
            <person name="Wiegand S."/>
            <person name="Jogler M."/>
            <person name="Boedeker C."/>
            <person name="Pinto D."/>
            <person name="Vollmers J."/>
            <person name="Rivas-Marin E."/>
            <person name="Kohn T."/>
            <person name="Peeters S.H."/>
            <person name="Heuer A."/>
            <person name="Rast P."/>
            <person name="Oberbeckmann S."/>
            <person name="Bunk B."/>
            <person name="Jeske O."/>
            <person name="Meyerdierks A."/>
            <person name="Storesund J.E."/>
            <person name="Kallscheuer N."/>
            <person name="Luecker S."/>
            <person name="Lage O.M."/>
            <person name="Pohl T."/>
            <person name="Merkel B.J."/>
            <person name="Hornburger P."/>
            <person name="Mueller R.-W."/>
            <person name="Bruemmer F."/>
            <person name="Labrenz M."/>
            <person name="Spormann A.M."/>
            <person name="Op den Camp H."/>
            <person name="Overmann J."/>
            <person name="Amann R."/>
            <person name="Jetten M.S.M."/>
            <person name="Mascher T."/>
            <person name="Medema M.H."/>
            <person name="Devos D.P."/>
            <person name="Kaster A.-K."/>
            <person name="Ovreas L."/>
            <person name="Rohde M."/>
            <person name="Galperin M.Y."/>
            <person name="Jogler C."/>
        </authorList>
    </citation>
    <scope>NUCLEOTIDE SEQUENCE [LARGE SCALE GENOMIC DNA]</scope>
    <source>
        <strain evidence="2 3">Pla163</strain>
    </source>
</reference>
<protein>
    <recommendedName>
        <fullName evidence="4">General secretion pathway GspH domain-containing protein</fullName>
    </recommendedName>
</protein>
<proteinExistence type="predicted"/>
<dbReference type="Proteomes" id="UP000319342">
    <property type="component" value="Chromosome"/>
</dbReference>
<dbReference type="AlphaFoldDB" id="A0A518CV11"/>
<accession>A0A518CV11</accession>
<evidence type="ECO:0000313" key="2">
    <source>
        <dbReference type="EMBL" id="QDU83070.1"/>
    </source>
</evidence>
<keyword evidence="3" id="KW-1185">Reference proteome</keyword>
<organism evidence="2 3">
    <name type="scientific">Rohdeia mirabilis</name>
    <dbReference type="NCBI Taxonomy" id="2528008"/>
    <lineage>
        <taxon>Bacteria</taxon>
        <taxon>Pseudomonadati</taxon>
        <taxon>Planctomycetota</taxon>
        <taxon>Planctomycetia</taxon>
        <taxon>Planctomycetia incertae sedis</taxon>
        <taxon>Rohdeia</taxon>
    </lineage>
</organism>
<sequence>MARRRGISLLEVFLSLLLLGVVFGVWVLGHFGRSEITLDSAGQLLVEDLRAAQSRALVHADATYVLFEGNGYTAVDSLRIPLLHPRTGLDFVRDYARDAVFEGVEVELADFEAIQGVLFDARGEVASGGRIVLRFGDDRREVVVDSASGLISSRPLGLGLGPGAAVVQAAADRESTPGDPDDHVLPR</sequence>
<evidence type="ECO:0008006" key="4">
    <source>
        <dbReference type="Google" id="ProtNLM"/>
    </source>
</evidence>
<feature type="region of interest" description="Disordered" evidence="1">
    <location>
        <begin position="168"/>
        <end position="187"/>
    </location>
</feature>
<feature type="compositionally biased region" description="Basic and acidic residues" evidence="1">
    <location>
        <begin position="171"/>
        <end position="187"/>
    </location>
</feature>
<dbReference type="EMBL" id="CP036290">
    <property type="protein sequence ID" value="QDU83070.1"/>
    <property type="molecule type" value="Genomic_DNA"/>
</dbReference>
<gene>
    <name evidence="2" type="ORF">Pla163_01660</name>
</gene>
<dbReference type="OrthoDB" id="9991244at2"/>
<evidence type="ECO:0000256" key="1">
    <source>
        <dbReference type="SAM" id="MobiDB-lite"/>
    </source>
</evidence>
<evidence type="ECO:0000313" key="3">
    <source>
        <dbReference type="Proteomes" id="UP000319342"/>
    </source>
</evidence>
<dbReference type="RefSeq" id="WP_145182118.1">
    <property type="nucleotide sequence ID" value="NZ_CP036290.1"/>
</dbReference>
<name>A0A518CV11_9BACT</name>